<dbReference type="AlphaFoldDB" id="A0A545TLW6"/>
<dbReference type="Pfam" id="PF13185">
    <property type="entry name" value="GAF_2"/>
    <property type="match status" value="1"/>
</dbReference>
<sequence length="158" mass="17606">MPDQQPQRRQAYEALLPRLRALLEGETDVIAVMSTLSCELIQAMDSFHWVGFYRNVGNDMLKVGPYQGGHGCLSITFDRGICGRCATTREVQLVADVNAEPDHIACAHTTRSEIVLPVFNRSGELIAVFDIDSDMPDNFSELDARYLSSILDVFKTLP</sequence>
<gene>
    <name evidence="2" type="ORF">FKG94_14215</name>
</gene>
<evidence type="ECO:0000313" key="2">
    <source>
        <dbReference type="EMBL" id="TQV78219.1"/>
    </source>
</evidence>
<feature type="domain" description="GAF" evidence="1">
    <location>
        <begin position="38"/>
        <end position="151"/>
    </location>
</feature>
<dbReference type="Gene3D" id="3.30.450.40">
    <property type="match status" value="1"/>
</dbReference>
<organism evidence="2 3">
    <name type="scientific">Exilibacterium tricleocarpae</name>
    <dbReference type="NCBI Taxonomy" id="2591008"/>
    <lineage>
        <taxon>Bacteria</taxon>
        <taxon>Pseudomonadati</taxon>
        <taxon>Pseudomonadota</taxon>
        <taxon>Gammaproteobacteria</taxon>
        <taxon>Cellvibrionales</taxon>
        <taxon>Cellvibrionaceae</taxon>
        <taxon>Exilibacterium</taxon>
    </lineage>
</organism>
<keyword evidence="3" id="KW-1185">Reference proteome</keyword>
<evidence type="ECO:0000259" key="1">
    <source>
        <dbReference type="Pfam" id="PF13185"/>
    </source>
</evidence>
<dbReference type="OrthoDB" id="9796252at2"/>
<dbReference type="EMBL" id="VHSG01000013">
    <property type="protein sequence ID" value="TQV78219.1"/>
    <property type="molecule type" value="Genomic_DNA"/>
</dbReference>
<proteinExistence type="predicted"/>
<comment type="caution">
    <text evidence="2">The sequence shown here is derived from an EMBL/GenBank/DDBJ whole genome shotgun (WGS) entry which is preliminary data.</text>
</comment>
<dbReference type="SUPFAM" id="SSF55781">
    <property type="entry name" value="GAF domain-like"/>
    <property type="match status" value="1"/>
</dbReference>
<protein>
    <submittedName>
        <fullName evidence="2">GAF domain-containing protein</fullName>
    </submittedName>
</protein>
<dbReference type="InterPro" id="IPR003018">
    <property type="entry name" value="GAF"/>
</dbReference>
<accession>A0A545TLW6</accession>
<evidence type="ECO:0000313" key="3">
    <source>
        <dbReference type="Proteomes" id="UP000319732"/>
    </source>
</evidence>
<dbReference type="Proteomes" id="UP000319732">
    <property type="component" value="Unassembled WGS sequence"/>
</dbReference>
<dbReference type="RefSeq" id="WP_142904999.1">
    <property type="nucleotide sequence ID" value="NZ_ML660094.1"/>
</dbReference>
<dbReference type="InterPro" id="IPR029016">
    <property type="entry name" value="GAF-like_dom_sf"/>
</dbReference>
<name>A0A545TLW6_9GAMM</name>
<reference evidence="2 3" key="1">
    <citation type="submission" date="2019-06" db="EMBL/GenBank/DDBJ databases">
        <title>Whole genome sequence for Cellvibrionaceae sp. R142.</title>
        <authorList>
            <person name="Wang G."/>
        </authorList>
    </citation>
    <scope>NUCLEOTIDE SEQUENCE [LARGE SCALE GENOMIC DNA]</scope>
    <source>
        <strain evidence="2 3">R142</strain>
    </source>
</reference>